<keyword evidence="11 26" id="KW-0418">Kinase</keyword>
<feature type="domain" description="HAMP" evidence="25">
    <location>
        <begin position="169"/>
        <end position="221"/>
    </location>
</feature>
<dbReference type="InterPro" id="IPR004358">
    <property type="entry name" value="Sig_transdc_His_kin-like_C"/>
</dbReference>
<dbReference type="GO" id="GO:0005886">
    <property type="term" value="C:plasma membrane"/>
    <property type="evidence" value="ECO:0007669"/>
    <property type="project" value="UniProtKB-SubCell"/>
</dbReference>
<evidence type="ECO:0000256" key="8">
    <source>
        <dbReference type="ARBA" id="ARBA00022679"/>
    </source>
</evidence>
<evidence type="ECO:0000256" key="17">
    <source>
        <dbReference type="ARBA" id="ARBA00023012"/>
    </source>
</evidence>
<dbReference type="InterPro" id="IPR005467">
    <property type="entry name" value="His_kinase_dom"/>
</dbReference>
<evidence type="ECO:0000256" key="23">
    <source>
        <dbReference type="SAM" id="MobiDB-lite"/>
    </source>
</evidence>
<dbReference type="AlphaFoldDB" id="A0A3A4B0X6"/>
<dbReference type="PANTHER" id="PTHR44936:SF9">
    <property type="entry name" value="SENSOR PROTEIN CREC"/>
    <property type="match status" value="1"/>
</dbReference>
<dbReference type="Proteomes" id="UP000265768">
    <property type="component" value="Unassembled WGS sequence"/>
</dbReference>
<dbReference type="SMART" id="SM00387">
    <property type="entry name" value="HATPase_c"/>
    <property type="match status" value="1"/>
</dbReference>
<dbReference type="PANTHER" id="PTHR44936">
    <property type="entry name" value="SENSOR PROTEIN CREC"/>
    <property type="match status" value="1"/>
</dbReference>
<evidence type="ECO:0000256" key="13">
    <source>
        <dbReference type="ARBA" id="ARBA00022840"/>
    </source>
</evidence>
<dbReference type="GO" id="GO:0000155">
    <property type="term" value="F:phosphorelay sensor kinase activity"/>
    <property type="evidence" value="ECO:0007669"/>
    <property type="project" value="InterPro"/>
</dbReference>
<dbReference type="EMBL" id="QZEY01000006">
    <property type="protein sequence ID" value="RJL31733.1"/>
    <property type="molecule type" value="Genomic_DNA"/>
</dbReference>
<dbReference type="EC" id="2.7.13.3" evidence="5"/>
<feature type="compositionally biased region" description="Basic residues" evidence="23">
    <location>
        <begin position="433"/>
        <end position="449"/>
    </location>
</feature>
<dbReference type="PRINTS" id="PR00344">
    <property type="entry name" value="BCTRLSENSOR"/>
</dbReference>
<keyword evidence="16" id="KW-1133">Transmembrane helix</keyword>
<dbReference type="Pfam" id="PF02518">
    <property type="entry name" value="HATPase_c"/>
    <property type="match status" value="1"/>
</dbReference>
<keyword evidence="9" id="KW-0812">Transmembrane</keyword>
<keyword evidence="8" id="KW-0808">Transferase</keyword>
<keyword evidence="27" id="KW-1185">Reference proteome</keyword>
<evidence type="ECO:0000256" key="21">
    <source>
        <dbReference type="ARBA" id="ARBA00040454"/>
    </source>
</evidence>
<evidence type="ECO:0000256" key="6">
    <source>
        <dbReference type="ARBA" id="ARBA00022475"/>
    </source>
</evidence>
<dbReference type="SUPFAM" id="SSF55874">
    <property type="entry name" value="ATPase domain of HSP90 chaperone/DNA topoisomerase II/histidine kinase"/>
    <property type="match status" value="1"/>
</dbReference>
<keyword evidence="19" id="KW-0843">Virulence</keyword>
<evidence type="ECO:0000256" key="10">
    <source>
        <dbReference type="ARBA" id="ARBA00022741"/>
    </source>
</evidence>
<dbReference type="Pfam" id="PF00512">
    <property type="entry name" value="HisKA"/>
    <property type="match status" value="1"/>
</dbReference>
<keyword evidence="20" id="KW-0464">Manganese</keyword>
<evidence type="ECO:0000259" key="25">
    <source>
        <dbReference type="PROSITE" id="PS50885"/>
    </source>
</evidence>
<evidence type="ECO:0000256" key="19">
    <source>
        <dbReference type="ARBA" id="ARBA00023026"/>
    </source>
</evidence>
<dbReference type="Gene3D" id="3.30.565.10">
    <property type="entry name" value="Histidine kinase-like ATPase, C-terminal domain"/>
    <property type="match status" value="1"/>
</dbReference>
<dbReference type="GO" id="GO:0005524">
    <property type="term" value="F:ATP binding"/>
    <property type="evidence" value="ECO:0007669"/>
    <property type="project" value="UniProtKB-KW"/>
</dbReference>
<dbReference type="GO" id="GO:0004721">
    <property type="term" value="F:phosphoprotein phosphatase activity"/>
    <property type="evidence" value="ECO:0007669"/>
    <property type="project" value="UniProtKB-KW"/>
</dbReference>
<evidence type="ECO:0000313" key="27">
    <source>
        <dbReference type="Proteomes" id="UP000265768"/>
    </source>
</evidence>
<evidence type="ECO:0000313" key="26">
    <source>
        <dbReference type="EMBL" id="RJL31733.1"/>
    </source>
</evidence>
<feature type="region of interest" description="Disordered" evidence="23">
    <location>
        <begin position="426"/>
        <end position="449"/>
    </location>
</feature>
<evidence type="ECO:0000256" key="16">
    <source>
        <dbReference type="ARBA" id="ARBA00022989"/>
    </source>
</evidence>
<protein>
    <recommendedName>
        <fullName evidence="21">Signal transduction histidine-protein kinase/phosphatase MprB</fullName>
        <ecNumber evidence="5">2.7.13.3</ecNumber>
    </recommendedName>
    <alternativeName>
        <fullName evidence="22">Mycobacterial persistence regulator B</fullName>
    </alternativeName>
</protein>
<name>A0A3A4B0X6_9ACTN</name>
<gene>
    <name evidence="26" type="ORF">D5H75_18715</name>
</gene>
<evidence type="ECO:0000256" key="5">
    <source>
        <dbReference type="ARBA" id="ARBA00012438"/>
    </source>
</evidence>
<dbReference type="OrthoDB" id="3206505at2"/>
<dbReference type="Pfam" id="PF00672">
    <property type="entry name" value="HAMP"/>
    <property type="match status" value="1"/>
</dbReference>
<dbReference type="InterPro" id="IPR003594">
    <property type="entry name" value="HATPase_dom"/>
</dbReference>
<dbReference type="InterPro" id="IPR003660">
    <property type="entry name" value="HAMP_dom"/>
</dbReference>
<dbReference type="InterPro" id="IPR036890">
    <property type="entry name" value="HATPase_C_sf"/>
</dbReference>
<dbReference type="InterPro" id="IPR003661">
    <property type="entry name" value="HisK_dim/P_dom"/>
</dbReference>
<evidence type="ECO:0000256" key="11">
    <source>
        <dbReference type="ARBA" id="ARBA00022777"/>
    </source>
</evidence>
<feature type="domain" description="Histidine kinase" evidence="24">
    <location>
        <begin position="229"/>
        <end position="425"/>
    </location>
</feature>
<keyword evidence="17" id="KW-0902">Two-component regulatory system</keyword>
<comment type="subcellular location">
    <subcellularLocation>
        <location evidence="4">Cell membrane</location>
        <topology evidence="4">Multi-pass membrane protein</topology>
    </subcellularLocation>
</comment>
<keyword evidence="13" id="KW-0067">ATP-binding</keyword>
<keyword evidence="16" id="KW-0472">Membrane</keyword>
<keyword evidence="12" id="KW-0378">Hydrolase</keyword>
<evidence type="ECO:0000256" key="20">
    <source>
        <dbReference type="ARBA" id="ARBA00023211"/>
    </source>
</evidence>
<evidence type="ECO:0000256" key="22">
    <source>
        <dbReference type="ARBA" id="ARBA00041776"/>
    </source>
</evidence>
<dbReference type="SMART" id="SM00304">
    <property type="entry name" value="HAMP"/>
    <property type="match status" value="1"/>
</dbReference>
<evidence type="ECO:0000256" key="15">
    <source>
        <dbReference type="ARBA" id="ARBA00022912"/>
    </source>
</evidence>
<evidence type="ECO:0000256" key="1">
    <source>
        <dbReference type="ARBA" id="ARBA00000085"/>
    </source>
</evidence>
<dbReference type="InterPro" id="IPR050980">
    <property type="entry name" value="2C_sensor_his_kinase"/>
</dbReference>
<dbReference type="InterPro" id="IPR036097">
    <property type="entry name" value="HisK_dim/P_sf"/>
</dbReference>
<dbReference type="PROSITE" id="PS50109">
    <property type="entry name" value="HIS_KIN"/>
    <property type="match status" value="1"/>
</dbReference>
<dbReference type="RefSeq" id="WP_119927760.1">
    <property type="nucleotide sequence ID" value="NZ_QZEY01000006.1"/>
</dbReference>
<comment type="catalytic activity">
    <reaction evidence="1">
        <text>ATP + protein L-histidine = ADP + protein N-phospho-L-histidine.</text>
        <dbReference type="EC" id="2.7.13.3"/>
    </reaction>
</comment>
<evidence type="ECO:0000256" key="7">
    <source>
        <dbReference type="ARBA" id="ARBA00022553"/>
    </source>
</evidence>
<evidence type="ECO:0000256" key="2">
    <source>
        <dbReference type="ARBA" id="ARBA00001936"/>
    </source>
</evidence>
<keyword evidence="7" id="KW-0597">Phosphoprotein</keyword>
<keyword evidence="14" id="KW-0460">Magnesium</keyword>
<sequence>MRRTLALVSFAVTALVALAFLIPLSITVKEIAKDRAISGAERQAAALIPALAITTDRPALVKAIASTQAGAAGRLAVHLPEGPPLGRPHAAPDLVAESVRLTRALAAPTADGYALLRPVALDGGRVAVVEVYLPEGDLSRGVRHAWAVLAGVAVVLVLASVFAADRLASRVVGASRRLAAAAGALGAGDLRVRIEPEGPPELVAAGRSFNAMADRVVQLLDAERELAADLSHRLRTPLTALRLELGQLGPAAERSRLAVDRLEHEVDEIIAQTRRPSRDQGTSCDAAAVLRDRLEFWAALAEDQGRPWELIGADGGPLEVPVSAADLTAVVDALLGNVFRHTPEGVAFTVTLHRGQEVAGILVADAGPGIPDPDAALRRGGSGAGGTGLGLDIARRLAESADGSLRVDRSSLGGARVQLWLRLGPRAGGPAKRAGRRLLPRRRRAAGVS</sequence>
<evidence type="ECO:0000256" key="4">
    <source>
        <dbReference type="ARBA" id="ARBA00004651"/>
    </source>
</evidence>
<dbReference type="CDD" id="cd06225">
    <property type="entry name" value="HAMP"/>
    <property type="match status" value="1"/>
</dbReference>
<keyword evidence="15" id="KW-0904">Protein phosphatase</keyword>
<evidence type="ECO:0000256" key="12">
    <source>
        <dbReference type="ARBA" id="ARBA00022801"/>
    </source>
</evidence>
<keyword evidence="18" id="KW-0346">Stress response</keyword>
<evidence type="ECO:0000256" key="3">
    <source>
        <dbReference type="ARBA" id="ARBA00001946"/>
    </source>
</evidence>
<dbReference type="Gene3D" id="1.10.287.130">
    <property type="match status" value="1"/>
</dbReference>
<dbReference type="PROSITE" id="PS50885">
    <property type="entry name" value="HAMP"/>
    <property type="match status" value="1"/>
</dbReference>
<dbReference type="CDD" id="cd00082">
    <property type="entry name" value="HisKA"/>
    <property type="match status" value="1"/>
</dbReference>
<evidence type="ECO:0000259" key="24">
    <source>
        <dbReference type="PROSITE" id="PS50109"/>
    </source>
</evidence>
<accession>A0A3A4B0X6</accession>
<comment type="cofactor">
    <cofactor evidence="3">
        <name>Mg(2+)</name>
        <dbReference type="ChEBI" id="CHEBI:18420"/>
    </cofactor>
</comment>
<dbReference type="SUPFAM" id="SSF47384">
    <property type="entry name" value="Homodimeric domain of signal transducing histidine kinase"/>
    <property type="match status" value="1"/>
</dbReference>
<proteinExistence type="predicted"/>
<reference evidence="26 27" key="1">
    <citation type="submission" date="2018-09" db="EMBL/GenBank/DDBJ databases">
        <title>YIM 75507 draft genome.</title>
        <authorList>
            <person name="Tang S."/>
            <person name="Feng Y."/>
        </authorList>
    </citation>
    <scope>NUCLEOTIDE SEQUENCE [LARGE SCALE GENOMIC DNA]</scope>
    <source>
        <strain evidence="26 27">YIM 75507</strain>
    </source>
</reference>
<comment type="cofactor">
    <cofactor evidence="2">
        <name>Mn(2+)</name>
        <dbReference type="ChEBI" id="CHEBI:29035"/>
    </cofactor>
</comment>
<evidence type="ECO:0000256" key="9">
    <source>
        <dbReference type="ARBA" id="ARBA00022692"/>
    </source>
</evidence>
<keyword evidence="10" id="KW-0547">Nucleotide-binding</keyword>
<comment type="caution">
    <text evidence="26">The sequence shown here is derived from an EMBL/GenBank/DDBJ whole genome shotgun (WGS) entry which is preliminary data.</text>
</comment>
<keyword evidence="6" id="KW-1003">Cell membrane</keyword>
<organism evidence="26 27">
    <name type="scientific">Bailinhaonella thermotolerans</name>
    <dbReference type="NCBI Taxonomy" id="1070861"/>
    <lineage>
        <taxon>Bacteria</taxon>
        <taxon>Bacillati</taxon>
        <taxon>Actinomycetota</taxon>
        <taxon>Actinomycetes</taxon>
        <taxon>Streptosporangiales</taxon>
        <taxon>Streptosporangiaceae</taxon>
        <taxon>Bailinhaonella</taxon>
    </lineage>
</organism>
<evidence type="ECO:0000256" key="18">
    <source>
        <dbReference type="ARBA" id="ARBA00023016"/>
    </source>
</evidence>
<evidence type="ECO:0000256" key="14">
    <source>
        <dbReference type="ARBA" id="ARBA00022842"/>
    </source>
</evidence>